<dbReference type="RefSeq" id="WP_199470453.1">
    <property type="nucleotide sequence ID" value="NZ_JAEMNX010000052.1"/>
</dbReference>
<keyword evidence="1" id="KW-1133">Transmembrane helix</keyword>
<accession>A0A934JQH0</accession>
<keyword evidence="3" id="KW-1185">Reference proteome</keyword>
<dbReference type="Proteomes" id="UP000628710">
    <property type="component" value="Unassembled WGS sequence"/>
</dbReference>
<evidence type="ECO:0000313" key="3">
    <source>
        <dbReference type="Proteomes" id="UP000628710"/>
    </source>
</evidence>
<evidence type="ECO:0000313" key="2">
    <source>
        <dbReference type="EMBL" id="MBJ7540061.1"/>
    </source>
</evidence>
<protein>
    <submittedName>
        <fullName evidence="2">Uncharacterized protein</fullName>
    </submittedName>
</protein>
<evidence type="ECO:0000256" key="1">
    <source>
        <dbReference type="SAM" id="Phobius"/>
    </source>
</evidence>
<keyword evidence="1" id="KW-0472">Membrane</keyword>
<feature type="transmembrane region" description="Helical" evidence="1">
    <location>
        <begin position="39"/>
        <end position="62"/>
    </location>
</feature>
<sequence length="107" mass="12605">MMVLLGILFLALHFYICKISVGFFYYLGMLNIKNIKNLFLQNIIYLITLVLVVANILLNLFTPLMINEKLGFVFFSHDKTDPLLWYGVFVLVLTTWLAYKKYPYVNR</sequence>
<keyword evidence="1" id="KW-0812">Transmembrane</keyword>
<comment type="caution">
    <text evidence="2">The sequence shown here is derived from an EMBL/GenBank/DDBJ whole genome shotgun (WGS) entry which is preliminary data.</text>
</comment>
<feature type="transmembrane region" description="Helical" evidence="1">
    <location>
        <begin position="6"/>
        <end position="27"/>
    </location>
</feature>
<dbReference type="EMBL" id="JAEMNX010000052">
    <property type="protein sequence ID" value="MBJ7540061.1"/>
    <property type="molecule type" value="Genomic_DNA"/>
</dbReference>
<proteinExistence type="predicted"/>
<dbReference type="AlphaFoldDB" id="A0A934JQH0"/>
<gene>
    <name evidence="2" type="ORF">I8J31_20550</name>
</gene>
<name>A0A934JQH0_9GAMM</name>
<feature type="transmembrane region" description="Helical" evidence="1">
    <location>
        <begin position="82"/>
        <end position="99"/>
    </location>
</feature>
<organism evidence="2 3">
    <name type="scientific">Marinomonas transparens</name>
    <dbReference type="NCBI Taxonomy" id="2795388"/>
    <lineage>
        <taxon>Bacteria</taxon>
        <taxon>Pseudomonadati</taxon>
        <taxon>Pseudomonadota</taxon>
        <taxon>Gammaproteobacteria</taxon>
        <taxon>Oceanospirillales</taxon>
        <taxon>Oceanospirillaceae</taxon>
        <taxon>Marinomonas</taxon>
    </lineage>
</organism>
<reference evidence="2" key="1">
    <citation type="submission" date="2020-12" db="EMBL/GenBank/DDBJ databases">
        <title>Marinomonas arctica sp. nov., a psychrotolerant bacterium isolated from the Arctic.</title>
        <authorList>
            <person name="Zhang Y."/>
        </authorList>
    </citation>
    <scope>NUCLEOTIDE SEQUENCE</scope>
    <source>
        <strain evidence="2">C1424</strain>
    </source>
</reference>